<dbReference type="OrthoDB" id="529575at2"/>
<dbReference type="Proteomes" id="UP000295293">
    <property type="component" value="Unassembled WGS sequence"/>
</dbReference>
<keyword evidence="3" id="KW-1185">Reference proteome</keyword>
<comment type="caution">
    <text evidence="2">The sequence shown here is derived from an EMBL/GenBank/DDBJ whole genome shotgun (WGS) entry which is preliminary data.</text>
</comment>
<evidence type="ECO:0000259" key="1">
    <source>
        <dbReference type="Pfam" id="PF13391"/>
    </source>
</evidence>
<dbReference type="InterPro" id="IPR003615">
    <property type="entry name" value="HNH_nuc"/>
</dbReference>
<evidence type="ECO:0000313" key="3">
    <source>
        <dbReference type="Proteomes" id="UP000295293"/>
    </source>
</evidence>
<reference evidence="2 3" key="1">
    <citation type="submission" date="2019-03" db="EMBL/GenBank/DDBJ databases">
        <title>Genomic Encyclopedia of Type Strains, Phase IV (KMG-IV): sequencing the most valuable type-strain genomes for metagenomic binning, comparative biology and taxonomic classification.</title>
        <authorList>
            <person name="Goeker M."/>
        </authorList>
    </citation>
    <scope>NUCLEOTIDE SEQUENCE [LARGE SCALE GENOMIC DNA]</scope>
    <source>
        <strain evidence="2 3">DSM 21667</strain>
    </source>
</reference>
<dbReference type="GO" id="GO:0004519">
    <property type="term" value="F:endonuclease activity"/>
    <property type="evidence" value="ECO:0007669"/>
    <property type="project" value="UniProtKB-KW"/>
</dbReference>
<dbReference type="Pfam" id="PF13391">
    <property type="entry name" value="HNH_2"/>
    <property type="match status" value="1"/>
</dbReference>
<feature type="domain" description="HNH nuclease" evidence="1">
    <location>
        <begin position="266"/>
        <end position="317"/>
    </location>
</feature>
<name>A0A4R6YH91_9GAMM</name>
<proteinExistence type="predicted"/>
<dbReference type="AlphaFoldDB" id="A0A4R6YH91"/>
<accession>A0A4R6YH91</accession>
<evidence type="ECO:0000313" key="2">
    <source>
        <dbReference type="EMBL" id="TDR36061.1"/>
    </source>
</evidence>
<organism evidence="2 3">
    <name type="scientific">Tahibacter aquaticus</name>
    <dbReference type="NCBI Taxonomy" id="520092"/>
    <lineage>
        <taxon>Bacteria</taxon>
        <taxon>Pseudomonadati</taxon>
        <taxon>Pseudomonadota</taxon>
        <taxon>Gammaproteobacteria</taxon>
        <taxon>Lysobacterales</taxon>
        <taxon>Rhodanobacteraceae</taxon>
        <taxon>Tahibacter</taxon>
    </lineage>
</organism>
<gene>
    <name evidence="2" type="ORF">DFR29_13216</name>
</gene>
<keyword evidence="2" id="KW-0378">Hydrolase</keyword>
<protein>
    <submittedName>
        <fullName evidence="2">Putative restriction endonuclease</fullName>
    </submittedName>
</protein>
<keyword evidence="2" id="KW-0255">Endonuclease</keyword>
<sequence length="372" mass="42295">MTRLIMKPVHWNPEGYRGPAGHRASDGYPAKWGFGHEEWNNADGMEFVRDGVQYRAFHTEPAGRSADDEEGNAVVFMYASHGREQKLVGVAARATDLTDRDAERARVRRKLPIKSHFNDVLRLLQAGRLPVRNEARLTKRWKGDEPYLPRWICPSDCFLWLDNPVVLNPMEIRKTGKFFTMFSGYTALKYNEAYLIMDAIPKKLRKPAWYRIREAIGGSLAGLLADLDAIKKDRTVDKTTRKQLIDARCGQGRFRRDVMKRWGAACAVTGCTVVDALRASHILSWRDSSNRQRLDPNNGLLLVASIDALFDKALISFGNDGTMLVAPSLSRSDRKILAIPRSLRKPIARQQRTYLASHRNRFAHKSEPEPKP</sequence>
<keyword evidence="2" id="KW-0540">Nuclease</keyword>
<dbReference type="RefSeq" id="WP_133821954.1">
    <property type="nucleotide sequence ID" value="NZ_SNZH01000032.1"/>
</dbReference>
<dbReference type="EMBL" id="SNZH01000032">
    <property type="protein sequence ID" value="TDR36061.1"/>
    <property type="molecule type" value="Genomic_DNA"/>
</dbReference>